<dbReference type="SUPFAM" id="SSF53300">
    <property type="entry name" value="vWA-like"/>
    <property type="match status" value="1"/>
</dbReference>
<proteinExistence type="predicted"/>
<sequence length="337" mass="37578">MASKIDLNAVKCKTLTWQALQRAPTYFETVNGGREEATDVILLVSDGVTYPRRKAYKTIAAAQQFKLIYELLIFALPNQYGNDGLGELETMANDVSGRILKPGQFEQLPRYVKKLRRALCAVRKPEDTTTKPTLPPIVLTPDKKVTSNPTREPGSFTDSTTVERRIVDPQDEGLISITSTDATTPDDQTVKPTRHTKILPDSTTTASRDGPIQGGEPLIPSTDATTPDDQTVKPASVLCPFGFHDETHKDSCQIFMSACDLENEKCCGCGFAFAHPDNGTLPQWPTTVLYQGKCYCELCLNPGCIPPHIKDKWAKEKRQWEKSRNSIRSNNLYRRRN</sequence>
<evidence type="ECO:0000256" key="1">
    <source>
        <dbReference type="SAM" id="MobiDB-lite"/>
    </source>
</evidence>
<reference evidence="2" key="1">
    <citation type="submission" date="2022-03" db="EMBL/GenBank/DDBJ databases">
        <authorList>
            <person name="Martin C."/>
        </authorList>
    </citation>
    <scope>NUCLEOTIDE SEQUENCE</scope>
</reference>
<dbReference type="InterPro" id="IPR036465">
    <property type="entry name" value="vWFA_dom_sf"/>
</dbReference>
<organism evidence="2 3">
    <name type="scientific">Owenia fusiformis</name>
    <name type="common">Polychaete worm</name>
    <dbReference type="NCBI Taxonomy" id="6347"/>
    <lineage>
        <taxon>Eukaryota</taxon>
        <taxon>Metazoa</taxon>
        <taxon>Spiralia</taxon>
        <taxon>Lophotrochozoa</taxon>
        <taxon>Annelida</taxon>
        <taxon>Polychaeta</taxon>
        <taxon>Sedentaria</taxon>
        <taxon>Canalipalpata</taxon>
        <taxon>Sabellida</taxon>
        <taxon>Oweniida</taxon>
        <taxon>Oweniidae</taxon>
        <taxon>Owenia</taxon>
    </lineage>
</organism>
<gene>
    <name evidence="2" type="ORF">OFUS_LOCUS21165</name>
</gene>
<dbReference type="Gene3D" id="3.40.50.410">
    <property type="entry name" value="von Willebrand factor, type A domain"/>
    <property type="match status" value="1"/>
</dbReference>
<protein>
    <submittedName>
        <fullName evidence="2">Uncharacterized protein</fullName>
    </submittedName>
</protein>
<name>A0A8J1TWD3_OWEFU</name>
<evidence type="ECO:0000313" key="2">
    <source>
        <dbReference type="EMBL" id="CAH1796792.1"/>
    </source>
</evidence>
<feature type="compositionally biased region" description="Polar residues" evidence="1">
    <location>
        <begin position="146"/>
        <end position="159"/>
    </location>
</feature>
<comment type="caution">
    <text evidence="2">The sequence shown here is derived from an EMBL/GenBank/DDBJ whole genome shotgun (WGS) entry which is preliminary data.</text>
</comment>
<keyword evidence="3" id="KW-1185">Reference proteome</keyword>
<dbReference type="AlphaFoldDB" id="A0A8J1TWD3"/>
<dbReference type="Proteomes" id="UP000749559">
    <property type="component" value="Unassembled WGS sequence"/>
</dbReference>
<feature type="region of interest" description="Disordered" evidence="1">
    <location>
        <begin position="126"/>
        <end position="159"/>
    </location>
</feature>
<dbReference type="EMBL" id="CAIIXF020000010">
    <property type="protein sequence ID" value="CAH1796792.1"/>
    <property type="molecule type" value="Genomic_DNA"/>
</dbReference>
<evidence type="ECO:0000313" key="3">
    <source>
        <dbReference type="Proteomes" id="UP000749559"/>
    </source>
</evidence>
<accession>A0A8J1TWD3</accession>